<organism evidence="5 6">
    <name type="scientific">Roridomyces roridus</name>
    <dbReference type="NCBI Taxonomy" id="1738132"/>
    <lineage>
        <taxon>Eukaryota</taxon>
        <taxon>Fungi</taxon>
        <taxon>Dikarya</taxon>
        <taxon>Basidiomycota</taxon>
        <taxon>Agaricomycotina</taxon>
        <taxon>Agaricomycetes</taxon>
        <taxon>Agaricomycetidae</taxon>
        <taxon>Agaricales</taxon>
        <taxon>Marasmiineae</taxon>
        <taxon>Mycenaceae</taxon>
        <taxon>Roridomyces</taxon>
    </lineage>
</organism>
<dbReference type="Pfam" id="PF06441">
    <property type="entry name" value="EHN"/>
    <property type="match status" value="1"/>
</dbReference>
<dbReference type="AlphaFoldDB" id="A0AAD7CE24"/>
<keyword evidence="2 5" id="KW-0378">Hydrolase</keyword>
<comment type="caution">
    <text evidence="5">The sequence shown here is derived from an EMBL/GenBank/DDBJ whole genome shotgun (WGS) entry which is preliminary data.</text>
</comment>
<feature type="chain" id="PRO_5042196711" evidence="3">
    <location>
        <begin position="19"/>
        <end position="362"/>
    </location>
</feature>
<proteinExistence type="inferred from homology"/>
<accession>A0AAD7CE24</accession>
<dbReference type="GO" id="GO:0004301">
    <property type="term" value="F:epoxide hydrolase activity"/>
    <property type="evidence" value="ECO:0007669"/>
    <property type="project" value="TreeGrafter"/>
</dbReference>
<evidence type="ECO:0000259" key="4">
    <source>
        <dbReference type="Pfam" id="PF06441"/>
    </source>
</evidence>
<dbReference type="Gene3D" id="3.40.50.1820">
    <property type="entry name" value="alpha/beta hydrolase"/>
    <property type="match status" value="2"/>
</dbReference>
<name>A0AAD7CE24_9AGAR</name>
<dbReference type="PIRSF" id="PIRSF001112">
    <property type="entry name" value="Epoxide_hydrolase"/>
    <property type="match status" value="1"/>
</dbReference>
<dbReference type="PRINTS" id="PR00412">
    <property type="entry name" value="EPOXHYDRLASE"/>
</dbReference>
<dbReference type="SUPFAM" id="SSF53474">
    <property type="entry name" value="alpha/beta-Hydrolases"/>
    <property type="match status" value="1"/>
</dbReference>
<dbReference type="InterPro" id="IPR010497">
    <property type="entry name" value="Epoxide_hydro_N"/>
</dbReference>
<comment type="similarity">
    <text evidence="1">Belongs to the peptidase S33 family.</text>
</comment>
<evidence type="ECO:0000256" key="2">
    <source>
        <dbReference type="ARBA" id="ARBA00022801"/>
    </source>
</evidence>
<dbReference type="InterPro" id="IPR016292">
    <property type="entry name" value="Epoxide_hydrolase"/>
</dbReference>
<feature type="domain" description="Epoxide hydrolase N-terminal" evidence="4">
    <location>
        <begin position="26"/>
        <end position="121"/>
    </location>
</feature>
<reference evidence="5" key="1">
    <citation type="submission" date="2023-03" db="EMBL/GenBank/DDBJ databases">
        <title>Massive genome expansion in bonnet fungi (Mycena s.s.) driven by repeated elements and novel gene families across ecological guilds.</title>
        <authorList>
            <consortium name="Lawrence Berkeley National Laboratory"/>
            <person name="Harder C.B."/>
            <person name="Miyauchi S."/>
            <person name="Viragh M."/>
            <person name="Kuo A."/>
            <person name="Thoen E."/>
            <person name="Andreopoulos B."/>
            <person name="Lu D."/>
            <person name="Skrede I."/>
            <person name="Drula E."/>
            <person name="Henrissat B."/>
            <person name="Morin E."/>
            <person name="Kohler A."/>
            <person name="Barry K."/>
            <person name="LaButti K."/>
            <person name="Morin E."/>
            <person name="Salamov A."/>
            <person name="Lipzen A."/>
            <person name="Mereny Z."/>
            <person name="Hegedus B."/>
            <person name="Baldrian P."/>
            <person name="Stursova M."/>
            <person name="Weitz H."/>
            <person name="Taylor A."/>
            <person name="Grigoriev I.V."/>
            <person name="Nagy L.G."/>
            <person name="Martin F."/>
            <person name="Kauserud H."/>
        </authorList>
    </citation>
    <scope>NUCLEOTIDE SEQUENCE</scope>
    <source>
        <strain evidence="5">9284</strain>
    </source>
</reference>
<evidence type="ECO:0000256" key="3">
    <source>
        <dbReference type="SAM" id="SignalP"/>
    </source>
</evidence>
<protein>
    <submittedName>
        <fullName evidence="5">Alpha/Beta hydrolase protein</fullName>
    </submittedName>
</protein>
<gene>
    <name evidence="5" type="ORF">FB45DRAFT_1098838</name>
</gene>
<evidence type="ECO:0000313" key="5">
    <source>
        <dbReference type="EMBL" id="KAJ7646750.1"/>
    </source>
</evidence>
<dbReference type="EMBL" id="JARKIF010000002">
    <property type="protein sequence ID" value="KAJ7646750.1"/>
    <property type="molecule type" value="Genomic_DNA"/>
</dbReference>
<dbReference type="GO" id="GO:0097176">
    <property type="term" value="P:epoxide metabolic process"/>
    <property type="evidence" value="ECO:0007669"/>
    <property type="project" value="TreeGrafter"/>
</dbReference>
<dbReference type="InterPro" id="IPR029058">
    <property type="entry name" value="AB_hydrolase_fold"/>
</dbReference>
<dbReference type="PANTHER" id="PTHR21661:SF39">
    <property type="entry name" value="HYDROLASE, PUTATIVE (AFU_ORTHOLOGUE AFUA_3G08960)-RELATED"/>
    <property type="match status" value="1"/>
</dbReference>
<evidence type="ECO:0000256" key="1">
    <source>
        <dbReference type="ARBA" id="ARBA00010088"/>
    </source>
</evidence>
<evidence type="ECO:0000313" key="6">
    <source>
        <dbReference type="Proteomes" id="UP001221142"/>
    </source>
</evidence>
<keyword evidence="6" id="KW-1185">Reference proteome</keyword>
<dbReference type="InterPro" id="IPR000639">
    <property type="entry name" value="Epox_hydrolase-like"/>
</dbReference>
<dbReference type="Proteomes" id="UP001221142">
    <property type="component" value="Unassembled WGS sequence"/>
</dbReference>
<sequence>MAAKLLLCLALLTTGSIATSDVDFNVQPFKIDLSSDIPRLHSLVNNSRLPAQVLYDVGQDKGIELDFLAQLKSEWVGSYDWESQQAQLNEHQIHFVHEKSTDPDAIPIILLHGWPGSFFEFAPIIKPLTQTGITSTGKNVSFNVVVPSLPGFRCWGTRLTRCMELIGYAFRTHLPYIFTDVPQGSAVGYSLYKSFNTSVRAAHFSFIPFLPPSPEDLAAKNITISSVQNVSEREGSMKLWSDPRAGTPPSQLTSAAILTSVSLYYLTSTFLSSIWIYTSNPEIFRTQYTPAPTDAPLLFSELEYNISVRTRTEPDRPITMANVTNNLVRYVVRDFGGHFPGLDNPPAMVEDIREIGQHFVGN</sequence>
<keyword evidence="3" id="KW-0732">Signal</keyword>
<dbReference type="PANTHER" id="PTHR21661">
    <property type="entry name" value="EPOXIDE HYDROLASE 1-RELATED"/>
    <property type="match status" value="1"/>
</dbReference>
<feature type="signal peptide" evidence="3">
    <location>
        <begin position="1"/>
        <end position="18"/>
    </location>
</feature>